<comment type="caution">
    <text evidence="1">The sequence shown here is derived from an EMBL/GenBank/DDBJ whole genome shotgun (WGS) entry which is preliminary data.</text>
</comment>
<organism evidence="1">
    <name type="scientific">bioreactor metagenome</name>
    <dbReference type="NCBI Taxonomy" id="1076179"/>
    <lineage>
        <taxon>unclassified sequences</taxon>
        <taxon>metagenomes</taxon>
        <taxon>ecological metagenomes</taxon>
    </lineage>
</organism>
<protein>
    <submittedName>
        <fullName evidence="1">Uncharacterized protein</fullName>
    </submittedName>
</protein>
<sequence length="121" mass="13769">MNADVINNIKILNRYINACNRAELKIAVLLCETERKSPTLTVSSEVLKKDFTFIGFDYGYCGSDYYSCVNSDIGRIIEMNNLKVNEFGLFDTEEGIIEFINVRTYLKNINDCSVRESVSTV</sequence>
<gene>
    <name evidence="1" type="ORF">SDC9_203639</name>
</gene>
<accession>A0A645IX10</accession>
<dbReference type="EMBL" id="VSSQ01125762">
    <property type="protein sequence ID" value="MPN55955.1"/>
    <property type="molecule type" value="Genomic_DNA"/>
</dbReference>
<reference evidence="1" key="1">
    <citation type="submission" date="2019-08" db="EMBL/GenBank/DDBJ databases">
        <authorList>
            <person name="Kucharzyk K."/>
            <person name="Murdoch R.W."/>
            <person name="Higgins S."/>
            <person name="Loffler F."/>
        </authorList>
    </citation>
    <scope>NUCLEOTIDE SEQUENCE</scope>
</reference>
<evidence type="ECO:0000313" key="1">
    <source>
        <dbReference type="EMBL" id="MPN55955.1"/>
    </source>
</evidence>
<proteinExistence type="predicted"/>
<dbReference type="AlphaFoldDB" id="A0A645IX10"/>
<name>A0A645IX10_9ZZZZ</name>